<keyword evidence="2" id="KW-1133">Transmembrane helix</keyword>
<feature type="compositionally biased region" description="Basic residues" evidence="1">
    <location>
        <begin position="68"/>
        <end position="111"/>
    </location>
</feature>
<accession>A0ABQ9X628</accession>
<comment type="caution">
    <text evidence="3">The sequence shown here is derived from an EMBL/GenBank/DDBJ whole genome shotgun (WGS) entry which is preliminary data.</text>
</comment>
<sequence>MSDLAKRRVSCQCLFQPFTLASVLTPPPIPCVCTLFRPNSAALSCSSVFSLSGPLAIRDNFYLRTHLPPRRTHLPPRRTHLPPRRTHLPPRRTHLPPRRTHLPPRRTHLPPRRTPPPSSSHSTSLRVALTSLRVALTSLLVALTSLLVVFQLSVFSFNWPINDFRLEPVDHVFLLHQLRNHKPALVQLVLHDGRHLL</sequence>
<keyword evidence="4" id="KW-1185">Reference proteome</keyword>
<dbReference type="EMBL" id="JARBJD010000247">
    <property type="protein sequence ID" value="KAK2945775.1"/>
    <property type="molecule type" value="Genomic_DNA"/>
</dbReference>
<gene>
    <name evidence="3" type="ORF">BLNAU_19263</name>
</gene>
<dbReference type="Proteomes" id="UP001281761">
    <property type="component" value="Unassembled WGS sequence"/>
</dbReference>
<evidence type="ECO:0000313" key="3">
    <source>
        <dbReference type="EMBL" id="KAK2945775.1"/>
    </source>
</evidence>
<proteinExistence type="predicted"/>
<organism evidence="3 4">
    <name type="scientific">Blattamonas nauphoetae</name>
    <dbReference type="NCBI Taxonomy" id="2049346"/>
    <lineage>
        <taxon>Eukaryota</taxon>
        <taxon>Metamonada</taxon>
        <taxon>Preaxostyla</taxon>
        <taxon>Oxymonadida</taxon>
        <taxon>Blattamonas</taxon>
    </lineage>
</organism>
<keyword evidence="2" id="KW-0472">Membrane</keyword>
<name>A0ABQ9X628_9EUKA</name>
<protein>
    <submittedName>
        <fullName evidence="3">Uncharacterized protein</fullName>
    </submittedName>
</protein>
<evidence type="ECO:0000256" key="1">
    <source>
        <dbReference type="SAM" id="MobiDB-lite"/>
    </source>
</evidence>
<feature type="transmembrane region" description="Helical" evidence="2">
    <location>
        <begin position="134"/>
        <end position="157"/>
    </location>
</feature>
<keyword evidence="2" id="KW-0812">Transmembrane</keyword>
<evidence type="ECO:0000313" key="4">
    <source>
        <dbReference type="Proteomes" id="UP001281761"/>
    </source>
</evidence>
<reference evidence="3 4" key="1">
    <citation type="journal article" date="2022" name="bioRxiv">
        <title>Genomics of Preaxostyla Flagellates Illuminates Evolutionary Transitions and the Path Towards Mitochondrial Loss.</title>
        <authorList>
            <person name="Novak L.V.F."/>
            <person name="Treitli S.C."/>
            <person name="Pyrih J."/>
            <person name="Halakuc P."/>
            <person name="Pipaliya S.V."/>
            <person name="Vacek V."/>
            <person name="Brzon O."/>
            <person name="Soukal P."/>
            <person name="Eme L."/>
            <person name="Dacks J.B."/>
            <person name="Karnkowska A."/>
            <person name="Elias M."/>
            <person name="Hampl V."/>
        </authorList>
    </citation>
    <scope>NUCLEOTIDE SEQUENCE [LARGE SCALE GENOMIC DNA]</scope>
    <source>
        <strain evidence="3">NAU3</strain>
        <tissue evidence="3">Gut</tissue>
    </source>
</reference>
<evidence type="ECO:0000256" key="2">
    <source>
        <dbReference type="SAM" id="Phobius"/>
    </source>
</evidence>
<feature type="region of interest" description="Disordered" evidence="1">
    <location>
        <begin position="68"/>
        <end position="123"/>
    </location>
</feature>